<comment type="caution">
    <text evidence="2">The sequence shown here is derived from an EMBL/GenBank/DDBJ whole genome shotgun (WGS) entry which is preliminary data.</text>
</comment>
<dbReference type="EMBL" id="POAF01000001">
    <property type="protein sequence ID" value="RBM04240.1"/>
    <property type="molecule type" value="Genomic_DNA"/>
</dbReference>
<evidence type="ECO:0008006" key="4">
    <source>
        <dbReference type="Google" id="ProtNLM"/>
    </source>
</evidence>
<keyword evidence="1" id="KW-0472">Membrane</keyword>
<keyword evidence="3" id="KW-1185">Reference proteome</keyword>
<accession>A0A365YPQ5</accession>
<keyword evidence="1" id="KW-0812">Transmembrane</keyword>
<feature type="transmembrane region" description="Helical" evidence="1">
    <location>
        <begin position="277"/>
        <end position="304"/>
    </location>
</feature>
<reference evidence="2 3" key="1">
    <citation type="submission" date="2018-01" db="EMBL/GenBank/DDBJ databases">
        <title>Glutamicibacter soli strain NHPC-3 Whole genome sequence and assembly.</title>
        <authorList>
            <person name="Choudhury P."/>
            <person name="Gupta D."/>
            <person name="Sengupta K."/>
            <person name="Jawed A."/>
            <person name="Sultana N."/>
            <person name="Saha P."/>
        </authorList>
    </citation>
    <scope>NUCLEOTIDE SEQUENCE [LARGE SCALE GENOMIC DNA]</scope>
    <source>
        <strain evidence="2 3">NHPC-3</strain>
    </source>
</reference>
<name>A0A365YPQ5_9MICC</name>
<feature type="transmembrane region" description="Helical" evidence="1">
    <location>
        <begin position="341"/>
        <end position="365"/>
    </location>
</feature>
<dbReference type="Proteomes" id="UP000252167">
    <property type="component" value="Unassembled WGS sequence"/>
</dbReference>
<proteinExistence type="predicted"/>
<evidence type="ECO:0000313" key="2">
    <source>
        <dbReference type="EMBL" id="RBM04240.1"/>
    </source>
</evidence>
<feature type="transmembrane region" description="Helical" evidence="1">
    <location>
        <begin position="311"/>
        <end position="329"/>
    </location>
</feature>
<feature type="transmembrane region" description="Helical" evidence="1">
    <location>
        <begin position="106"/>
        <end position="124"/>
    </location>
</feature>
<dbReference type="AlphaFoldDB" id="A0A365YPQ5"/>
<feature type="transmembrane region" description="Helical" evidence="1">
    <location>
        <begin position="83"/>
        <end position="100"/>
    </location>
</feature>
<evidence type="ECO:0000313" key="3">
    <source>
        <dbReference type="Proteomes" id="UP000252167"/>
    </source>
</evidence>
<sequence>MSPASYAAPSRPKRRGRWRLALMLPAGLCLLAGLDAALILLDVPAPVQIAAWGPAHSLAMVFGFVGALIALERAVAWGRAAGYAAPVLLALGGGSQLFAAPRALTGTLLILGMATLLATYYPLWRRQRADAVLIQMLGACAGLGATVLYAGGVEISLLLPWLAAFLVMTIAGERVELARIQLTSRSQALAVVLNVALLMSAAASTLFVQAGTVLFGLVLCALVLWLAVNDVARRTVKLKGAPRYMAACLLAGYFWLLVAGVVWMLGYPAGSGAYDTAVHAVFLGFVMSMIMAHAPTILPAVLAIDLPYRQAMWPPVILMHAGLVIRLWLGNGLGGQLAWQVGGVLNVVALLLFVFVALASALLALTSAPTSGKESVK</sequence>
<keyword evidence="1" id="KW-1133">Transmembrane helix</keyword>
<gene>
    <name evidence="2" type="ORF">C1H84_02875</name>
</gene>
<dbReference type="RefSeq" id="WP_113606476.1">
    <property type="nucleotide sequence ID" value="NZ_POAF01000001.1"/>
</dbReference>
<feature type="transmembrane region" description="Helical" evidence="1">
    <location>
        <begin position="213"/>
        <end position="232"/>
    </location>
</feature>
<feature type="transmembrane region" description="Helical" evidence="1">
    <location>
        <begin position="131"/>
        <end position="151"/>
    </location>
</feature>
<feature type="transmembrane region" description="Helical" evidence="1">
    <location>
        <begin position="52"/>
        <end position="71"/>
    </location>
</feature>
<organism evidence="2 3">
    <name type="scientific">Glutamicibacter soli</name>
    <dbReference type="NCBI Taxonomy" id="453836"/>
    <lineage>
        <taxon>Bacteria</taxon>
        <taxon>Bacillati</taxon>
        <taxon>Actinomycetota</taxon>
        <taxon>Actinomycetes</taxon>
        <taxon>Micrococcales</taxon>
        <taxon>Micrococcaceae</taxon>
        <taxon>Glutamicibacter</taxon>
    </lineage>
</organism>
<protein>
    <recommendedName>
        <fullName evidence="4">NnrS family protein</fullName>
    </recommendedName>
</protein>
<evidence type="ECO:0000256" key="1">
    <source>
        <dbReference type="SAM" id="Phobius"/>
    </source>
</evidence>
<feature type="transmembrane region" description="Helical" evidence="1">
    <location>
        <begin position="244"/>
        <end position="265"/>
    </location>
</feature>